<dbReference type="FunFam" id="2.40.50.140:FF:000097">
    <property type="entry name" value="23S rRNA (uracil(1939)-C(5))-methyltransferase RlmD"/>
    <property type="match status" value="1"/>
</dbReference>
<evidence type="ECO:0000313" key="14">
    <source>
        <dbReference type="Proteomes" id="UP000272412"/>
    </source>
</evidence>
<dbReference type="Gene3D" id="2.40.50.1070">
    <property type="match status" value="1"/>
</dbReference>
<dbReference type="GO" id="GO:0051539">
    <property type="term" value="F:4 iron, 4 sulfur cluster binding"/>
    <property type="evidence" value="ECO:0007669"/>
    <property type="project" value="UniProtKB-KW"/>
</dbReference>
<comment type="function">
    <text evidence="9">Catalyzes the formation of 5-methyl-uridine at position 1939 (m5U1939) in 23S rRNA.</text>
</comment>
<feature type="binding site" evidence="9">
    <location>
        <position position="160"/>
    </location>
    <ligand>
        <name>[4Fe-4S] cluster</name>
        <dbReference type="ChEBI" id="CHEBI:49883"/>
    </ligand>
</feature>
<feature type="binding site" evidence="9">
    <location>
        <position position="355"/>
    </location>
    <ligand>
        <name>S-adenosyl-L-methionine</name>
        <dbReference type="ChEBI" id="CHEBI:59789"/>
    </ligand>
</feature>
<dbReference type="GO" id="GO:0003723">
    <property type="term" value="F:RNA binding"/>
    <property type="evidence" value="ECO:0007669"/>
    <property type="project" value="InterPro"/>
</dbReference>
<keyword evidence="8 9" id="KW-0411">Iron-sulfur</keyword>
<dbReference type="Proteomes" id="UP000272412">
    <property type="component" value="Unassembled WGS sequence"/>
</dbReference>
<gene>
    <name evidence="9 13" type="primary">rlmD</name>
    <name evidence="13" type="ORF">EGK74_10000</name>
</gene>
<keyword evidence="1 9" id="KW-0004">4Fe-4S</keyword>
<evidence type="ECO:0000256" key="9">
    <source>
        <dbReference type="HAMAP-Rule" id="MF_01010"/>
    </source>
</evidence>
<keyword evidence="7 9" id="KW-0408">Iron</keyword>
<dbReference type="HAMAP" id="MF_01010">
    <property type="entry name" value="23SrRNA_methyltr_RlmD"/>
    <property type="match status" value="1"/>
</dbReference>
<evidence type="ECO:0000256" key="8">
    <source>
        <dbReference type="ARBA" id="ARBA00023014"/>
    </source>
</evidence>
<evidence type="ECO:0000256" key="11">
    <source>
        <dbReference type="PROSITE-ProRule" id="PRU10015"/>
    </source>
</evidence>
<evidence type="ECO:0000256" key="4">
    <source>
        <dbReference type="ARBA" id="ARBA00022679"/>
    </source>
</evidence>
<organism evidence="13 14">
    <name type="scientific">Neisseria weixii</name>
    <dbReference type="NCBI Taxonomy" id="1853276"/>
    <lineage>
        <taxon>Bacteria</taxon>
        <taxon>Pseudomonadati</taxon>
        <taxon>Pseudomonadota</taxon>
        <taxon>Betaproteobacteria</taxon>
        <taxon>Neisseriales</taxon>
        <taxon>Neisseriaceae</taxon>
        <taxon>Neisseria</taxon>
    </lineage>
</organism>
<dbReference type="EMBL" id="RPFL01000029">
    <property type="protein sequence ID" value="RPD84997.1"/>
    <property type="molecule type" value="Genomic_DNA"/>
</dbReference>
<dbReference type="SUPFAM" id="SSF50249">
    <property type="entry name" value="Nucleic acid-binding proteins"/>
    <property type="match status" value="1"/>
</dbReference>
<dbReference type="GO" id="GO:0005506">
    <property type="term" value="F:iron ion binding"/>
    <property type="evidence" value="ECO:0007669"/>
    <property type="project" value="UniProtKB-UniRule"/>
</dbReference>
<protein>
    <recommendedName>
        <fullName evidence="9">23S rRNA (uracil(1939)-C(5))-methyltransferase RlmD</fullName>
        <ecNumber evidence="9">2.1.1.190</ecNumber>
    </recommendedName>
    <alternativeName>
        <fullName evidence="9">23S rRNA(m5U1939)-methyltransferase</fullName>
    </alternativeName>
</protein>
<proteinExistence type="inferred from homology"/>
<dbReference type="OrthoDB" id="9804590at2"/>
<keyword evidence="3 9" id="KW-0489">Methyltransferase</keyword>
<dbReference type="InterPro" id="IPR001566">
    <property type="entry name" value="23S_rRNA_MeTrfase_RlmD"/>
</dbReference>
<feature type="active site" description="Nucleophile" evidence="9 10">
    <location>
        <position position="403"/>
    </location>
</feature>
<keyword evidence="2 9" id="KW-0698">rRNA processing</keyword>
<dbReference type="SUPFAM" id="SSF53335">
    <property type="entry name" value="S-adenosyl-L-methionine-dependent methyltransferases"/>
    <property type="match status" value="1"/>
</dbReference>
<evidence type="ECO:0000256" key="6">
    <source>
        <dbReference type="ARBA" id="ARBA00022723"/>
    </source>
</evidence>
<feature type="binding site" evidence="9 10">
    <location>
        <position position="277"/>
    </location>
    <ligand>
        <name>S-adenosyl-L-methionine</name>
        <dbReference type="ChEBI" id="CHEBI:59789"/>
    </ligand>
</feature>
<dbReference type="AlphaFoldDB" id="A0A3N4MTB4"/>
<reference evidence="13 14" key="1">
    <citation type="submission" date="2018-11" db="EMBL/GenBank/DDBJ databases">
        <title>Neisseria weixii sp. nov. isolated from the rectal contents of plateau pika (Ochotona cruzoniae).</title>
        <authorList>
            <person name="Zhang G."/>
        </authorList>
    </citation>
    <scope>NUCLEOTIDE SEQUENCE [LARGE SCALE GENOMIC DNA]</scope>
    <source>
        <strain evidence="13 14">10009</strain>
    </source>
</reference>
<dbReference type="Gene3D" id="3.40.50.150">
    <property type="entry name" value="Vaccinia Virus protein VP39"/>
    <property type="match status" value="1"/>
</dbReference>
<keyword evidence="4 9" id="KW-0808">Transferase</keyword>
<dbReference type="PROSITE" id="PS01231">
    <property type="entry name" value="TRMA_2"/>
    <property type="match status" value="1"/>
</dbReference>
<dbReference type="Pfam" id="PF05958">
    <property type="entry name" value="tRNA_U5-meth_tr"/>
    <property type="match status" value="1"/>
</dbReference>
<comment type="similarity">
    <text evidence="9">Belongs to the class I-like SAM-binding methyltransferase superfamily. RNA M5U methyltransferase family. RlmD subfamily.</text>
</comment>
<evidence type="ECO:0000256" key="1">
    <source>
        <dbReference type="ARBA" id="ARBA00022485"/>
    </source>
</evidence>
<dbReference type="PANTHER" id="PTHR11061">
    <property type="entry name" value="RNA M5U METHYLTRANSFERASE"/>
    <property type="match status" value="1"/>
</dbReference>
<evidence type="ECO:0000256" key="3">
    <source>
        <dbReference type="ARBA" id="ARBA00022603"/>
    </source>
</evidence>
<dbReference type="NCBIfam" id="NF009639">
    <property type="entry name" value="PRK13168.1"/>
    <property type="match status" value="1"/>
</dbReference>
<feature type="domain" description="TRAM" evidence="12">
    <location>
        <begin position="1"/>
        <end position="60"/>
    </location>
</feature>
<dbReference type="PROSITE" id="PS51687">
    <property type="entry name" value="SAM_MT_RNA_M5U"/>
    <property type="match status" value="1"/>
</dbReference>
<sequence>MVKGECVKNVADVFSLDYEGRGVARVNGKAVFIKGAMPSETVSYRISKSKKQFDEAEIKSVLKPSGERVKPKCRYFDTCGGCVLQHIEPNAQVAFKQRILEEQLARIGKVFPEQILPPIYAASWRYRDRARLSVAIDASGEVKLGFQAKRSHDVVDIASCEVLPQHISAQIPSVKMLLQKLVNSGEEIKFVEFYHSKKLTVLNLCFYQRPSEKTEHQLRKWFGTSLKEKNETWQLWLQYGKESAKAFYPIHHLDLSLFYDLPEYDLTMPYRPGDFTQINADLNALMISRAIRLLNIRSGERIADLFCGLGNFSLPMAKCGARVVGIEGADYLVDRARQNAIANGCTQQVEFQTADLFETDEATVASWGQFDKMLLDPPRRGAYAVVKSLHLPYLPNCIVYVSCNPATFARDAAVLIGKGYVFKSAGVMNMFPQTAHVESIGVFER</sequence>
<feature type="binding site" evidence="9 10">
    <location>
        <position position="376"/>
    </location>
    <ligand>
        <name>S-adenosyl-L-methionine</name>
        <dbReference type="ChEBI" id="CHEBI:59789"/>
    </ligand>
</feature>
<feature type="active site" evidence="11">
    <location>
        <position position="403"/>
    </location>
</feature>
<accession>A0A3N4MTB4</accession>
<dbReference type="Gene3D" id="2.40.50.140">
    <property type="entry name" value="Nucleic acid-binding proteins"/>
    <property type="match status" value="1"/>
</dbReference>
<dbReference type="RefSeq" id="WP_123804677.1">
    <property type="nucleotide sequence ID" value="NZ_RPFL01000029.1"/>
</dbReference>
<feature type="binding site" evidence="9">
    <location>
        <position position="79"/>
    </location>
    <ligand>
        <name>[4Fe-4S] cluster</name>
        <dbReference type="ChEBI" id="CHEBI:49883"/>
    </ligand>
</feature>
<dbReference type="InterPro" id="IPR030391">
    <property type="entry name" value="MeTrfase_TrmA_CS"/>
</dbReference>
<dbReference type="InterPro" id="IPR002792">
    <property type="entry name" value="TRAM_dom"/>
</dbReference>
<name>A0A3N4MTB4_9NEIS</name>
<dbReference type="InterPro" id="IPR029063">
    <property type="entry name" value="SAM-dependent_MTases_sf"/>
</dbReference>
<dbReference type="GO" id="GO:0070475">
    <property type="term" value="P:rRNA base methylation"/>
    <property type="evidence" value="ECO:0007669"/>
    <property type="project" value="TreeGrafter"/>
</dbReference>
<feature type="binding site" evidence="9">
    <location>
        <position position="73"/>
    </location>
    <ligand>
        <name>[4Fe-4S] cluster</name>
        <dbReference type="ChEBI" id="CHEBI:49883"/>
    </ligand>
</feature>
<keyword evidence="14" id="KW-1185">Reference proteome</keyword>
<feature type="binding site" evidence="9 10">
    <location>
        <position position="327"/>
    </location>
    <ligand>
        <name>S-adenosyl-L-methionine</name>
        <dbReference type="ChEBI" id="CHEBI:59789"/>
    </ligand>
</feature>
<evidence type="ECO:0000256" key="10">
    <source>
        <dbReference type="PROSITE-ProRule" id="PRU01024"/>
    </source>
</evidence>
<feature type="binding site" evidence="9">
    <location>
        <position position="311"/>
    </location>
    <ligand>
        <name>S-adenosyl-L-methionine</name>
        <dbReference type="ChEBI" id="CHEBI:59789"/>
    </ligand>
</feature>
<keyword evidence="6 9" id="KW-0479">Metal-binding</keyword>
<feature type="binding site" evidence="9 10">
    <location>
        <position position="306"/>
    </location>
    <ligand>
        <name>S-adenosyl-L-methionine</name>
        <dbReference type="ChEBI" id="CHEBI:59789"/>
    </ligand>
</feature>
<dbReference type="InterPro" id="IPR030390">
    <property type="entry name" value="MeTrfase_TrmA_AS"/>
</dbReference>
<dbReference type="CDD" id="cd02440">
    <property type="entry name" value="AdoMet_MTases"/>
    <property type="match status" value="1"/>
</dbReference>
<dbReference type="EC" id="2.1.1.190" evidence="9"/>
<evidence type="ECO:0000259" key="12">
    <source>
        <dbReference type="PROSITE" id="PS50926"/>
    </source>
</evidence>
<evidence type="ECO:0000256" key="5">
    <source>
        <dbReference type="ARBA" id="ARBA00022691"/>
    </source>
</evidence>
<feature type="binding site" evidence="9">
    <location>
        <position position="82"/>
    </location>
    <ligand>
        <name>[4Fe-4S] cluster</name>
        <dbReference type="ChEBI" id="CHEBI:49883"/>
    </ligand>
</feature>
<dbReference type="Pfam" id="PF01938">
    <property type="entry name" value="TRAM"/>
    <property type="match status" value="1"/>
</dbReference>
<dbReference type="InterPro" id="IPR010280">
    <property type="entry name" value="U5_MeTrfase_fam"/>
</dbReference>
<comment type="caution">
    <text evidence="13">The sequence shown here is derived from an EMBL/GenBank/DDBJ whole genome shotgun (WGS) entry which is preliminary data.</text>
</comment>
<comment type="catalytic activity">
    <reaction evidence="9">
        <text>uridine(1939) in 23S rRNA + S-adenosyl-L-methionine = 5-methyluridine(1939) in 23S rRNA + S-adenosyl-L-homocysteine + H(+)</text>
        <dbReference type="Rhea" id="RHEA:42908"/>
        <dbReference type="Rhea" id="RHEA-COMP:10278"/>
        <dbReference type="Rhea" id="RHEA-COMP:10279"/>
        <dbReference type="ChEBI" id="CHEBI:15378"/>
        <dbReference type="ChEBI" id="CHEBI:57856"/>
        <dbReference type="ChEBI" id="CHEBI:59789"/>
        <dbReference type="ChEBI" id="CHEBI:65315"/>
        <dbReference type="ChEBI" id="CHEBI:74447"/>
        <dbReference type="EC" id="2.1.1.190"/>
    </reaction>
</comment>
<evidence type="ECO:0000313" key="13">
    <source>
        <dbReference type="EMBL" id="RPD84997.1"/>
    </source>
</evidence>
<dbReference type="InterPro" id="IPR012340">
    <property type="entry name" value="NA-bd_OB-fold"/>
</dbReference>
<dbReference type="PROSITE" id="PS01230">
    <property type="entry name" value="TRMA_1"/>
    <property type="match status" value="1"/>
</dbReference>
<dbReference type="GO" id="GO:0070041">
    <property type="term" value="F:rRNA (uridine-C5-)-methyltransferase activity"/>
    <property type="evidence" value="ECO:0007669"/>
    <property type="project" value="UniProtKB-UniRule"/>
</dbReference>
<evidence type="ECO:0000256" key="7">
    <source>
        <dbReference type="ARBA" id="ARBA00023004"/>
    </source>
</evidence>
<dbReference type="PROSITE" id="PS50926">
    <property type="entry name" value="TRAM"/>
    <property type="match status" value="1"/>
</dbReference>
<evidence type="ECO:0000256" key="2">
    <source>
        <dbReference type="ARBA" id="ARBA00022552"/>
    </source>
</evidence>
<dbReference type="PANTHER" id="PTHR11061:SF49">
    <property type="entry name" value="23S RRNA (URACIL(1939)-C(5))-METHYLTRANSFERASE RLMD"/>
    <property type="match status" value="1"/>
</dbReference>
<keyword evidence="5 9" id="KW-0949">S-adenosyl-L-methionine</keyword>